<dbReference type="AlphaFoldDB" id="A0A0P8YNR7"/>
<reference evidence="1 2" key="1">
    <citation type="journal article" date="2007" name="Nature">
        <title>Evolution of genes and genomes on the Drosophila phylogeny.</title>
        <authorList>
            <consortium name="Drosophila 12 Genomes Consortium"/>
            <person name="Clark A.G."/>
            <person name="Eisen M.B."/>
            <person name="Smith D.R."/>
            <person name="Bergman C.M."/>
            <person name="Oliver B."/>
            <person name="Markow T.A."/>
            <person name="Kaufman T.C."/>
            <person name="Kellis M."/>
            <person name="Gelbart W."/>
            <person name="Iyer V.N."/>
            <person name="Pollard D.A."/>
            <person name="Sackton T.B."/>
            <person name="Larracuente A.M."/>
            <person name="Singh N.D."/>
            <person name="Abad J.P."/>
            <person name="Abt D.N."/>
            <person name="Adryan B."/>
            <person name="Aguade M."/>
            <person name="Akashi H."/>
            <person name="Anderson W.W."/>
            <person name="Aquadro C.F."/>
            <person name="Ardell D.H."/>
            <person name="Arguello R."/>
            <person name="Artieri C.G."/>
            <person name="Barbash D.A."/>
            <person name="Barker D."/>
            <person name="Barsanti P."/>
            <person name="Batterham P."/>
            <person name="Batzoglou S."/>
            <person name="Begun D."/>
            <person name="Bhutkar A."/>
            <person name="Blanco E."/>
            <person name="Bosak S.A."/>
            <person name="Bradley R.K."/>
            <person name="Brand A.D."/>
            <person name="Brent M.R."/>
            <person name="Brooks A.N."/>
            <person name="Brown R.H."/>
            <person name="Butlin R.K."/>
            <person name="Caggese C."/>
            <person name="Calvi B.R."/>
            <person name="Bernardo de Carvalho A."/>
            <person name="Caspi A."/>
            <person name="Castrezana S."/>
            <person name="Celniker S.E."/>
            <person name="Chang J.L."/>
            <person name="Chapple C."/>
            <person name="Chatterji S."/>
            <person name="Chinwalla A."/>
            <person name="Civetta A."/>
            <person name="Clifton S.W."/>
            <person name="Comeron J.M."/>
            <person name="Costello J.C."/>
            <person name="Coyne J.A."/>
            <person name="Daub J."/>
            <person name="David R.G."/>
            <person name="Delcher A.L."/>
            <person name="Delehaunty K."/>
            <person name="Do C.B."/>
            <person name="Ebling H."/>
            <person name="Edwards K."/>
            <person name="Eickbush T."/>
            <person name="Evans J.D."/>
            <person name="Filipski A."/>
            <person name="Findeiss S."/>
            <person name="Freyhult E."/>
            <person name="Fulton L."/>
            <person name="Fulton R."/>
            <person name="Garcia A.C."/>
            <person name="Gardiner A."/>
            <person name="Garfield D.A."/>
            <person name="Garvin B.E."/>
            <person name="Gibson G."/>
            <person name="Gilbert D."/>
            <person name="Gnerre S."/>
            <person name="Godfrey J."/>
            <person name="Good R."/>
            <person name="Gotea V."/>
            <person name="Gravely B."/>
            <person name="Greenberg A.J."/>
            <person name="Griffiths-Jones S."/>
            <person name="Gross S."/>
            <person name="Guigo R."/>
            <person name="Gustafson E.A."/>
            <person name="Haerty W."/>
            <person name="Hahn M.W."/>
            <person name="Halligan D.L."/>
            <person name="Halpern A.L."/>
            <person name="Halter G.M."/>
            <person name="Han M.V."/>
            <person name="Heger A."/>
            <person name="Hillier L."/>
            <person name="Hinrichs A.S."/>
            <person name="Holmes I."/>
            <person name="Hoskins R.A."/>
            <person name="Hubisz M.J."/>
            <person name="Hultmark D."/>
            <person name="Huntley M.A."/>
            <person name="Jaffe D.B."/>
            <person name="Jagadeeshan S."/>
            <person name="Jeck W.R."/>
            <person name="Johnson J."/>
            <person name="Jones C.D."/>
            <person name="Jordan W.C."/>
            <person name="Karpen G.H."/>
            <person name="Kataoka E."/>
            <person name="Keightley P.D."/>
            <person name="Kheradpour P."/>
            <person name="Kirkness E.F."/>
            <person name="Koerich L.B."/>
            <person name="Kristiansen K."/>
            <person name="Kudrna D."/>
            <person name="Kulathinal R.J."/>
            <person name="Kumar S."/>
            <person name="Kwok R."/>
            <person name="Lander E."/>
            <person name="Langley C.H."/>
            <person name="Lapoint R."/>
            <person name="Lazzaro B.P."/>
            <person name="Lee S.J."/>
            <person name="Levesque L."/>
            <person name="Li R."/>
            <person name="Lin C.F."/>
            <person name="Lin M.F."/>
            <person name="Lindblad-Toh K."/>
            <person name="Llopart A."/>
            <person name="Long M."/>
            <person name="Low L."/>
            <person name="Lozovsky E."/>
            <person name="Lu J."/>
            <person name="Luo M."/>
            <person name="Machado C.A."/>
            <person name="Makalowski W."/>
            <person name="Marzo M."/>
            <person name="Matsuda M."/>
            <person name="Matzkin L."/>
            <person name="McAllister B."/>
            <person name="McBride C.S."/>
            <person name="McKernan B."/>
            <person name="McKernan K."/>
            <person name="Mendez-Lago M."/>
            <person name="Minx P."/>
            <person name="Mollenhauer M.U."/>
            <person name="Montooth K."/>
            <person name="Mount S.M."/>
            <person name="Mu X."/>
            <person name="Myers E."/>
            <person name="Negre B."/>
            <person name="Newfeld S."/>
            <person name="Nielsen R."/>
            <person name="Noor M.A."/>
            <person name="O'Grady P."/>
            <person name="Pachter L."/>
            <person name="Papaceit M."/>
            <person name="Parisi M.J."/>
            <person name="Parisi M."/>
            <person name="Parts L."/>
            <person name="Pedersen J.S."/>
            <person name="Pesole G."/>
            <person name="Phillippy A.M."/>
            <person name="Ponting C.P."/>
            <person name="Pop M."/>
            <person name="Porcelli D."/>
            <person name="Powell J.R."/>
            <person name="Prohaska S."/>
            <person name="Pruitt K."/>
            <person name="Puig M."/>
            <person name="Quesneville H."/>
            <person name="Ram K.R."/>
            <person name="Rand D."/>
            <person name="Rasmussen M.D."/>
            <person name="Reed L.K."/>
            <person name="Reenan R."/>
            <person name="Reily A."/>
            <person name="Remington K.A."/>
            <person name="Rieger T.T."/>
            <person name="Ritchie M.G."/>
            <person name="Robin C."/>
            <person name="Rogers Y.H."/>
            <person name="Rohde C."/>
            <person name="Rozas J."/>
            <person name="Rubenfield M.J."/>
            <person name="Ruiz A."/>
            <person name="Russo S."/>
            <person name="Salzberg S.L."/>
            <person name="Sanchez-Gracia A."/>
            <person name="Saranga D.J."/>
            <person name="Sato H."/>
            <person name="Schaeffer S.W."/>
            <person name="Schatz M.C."/>
            <person name="Schlenke T."/>
            <person name="Schwartz R."/>
            <person name="Segarra C."/>
            <person name="Singh R.S."/>
            <person name="Sirot L."/>
            <person name="Sirota M."/>
            <person name="Sisneros N.B."/>
            <person name="Smith C.D."/>
            <person name="Smith T.F."/>
            <person name="Spieth J."/>
            <person name="Stage D.E."/>
            <person name="Stark A."/>
            <person name="Stephan W."/>
            <person name="Strausberg R.L."/>
            <person name="Strempel S."/>
            <person name="Sturgill D."/>
            <person name="Sutton G."/>
            <person name="Sutton G.G."/>
            <person name="Tao W."/>
            <person name="Teichmann S."/>
            <person name="Tobari Y.N."/>
            <person name="Tomimura Y."/>
            <person name="Tsolas J.M."/>
            <person name="Valente V.L."/>
            <person name="Venter E."/>
            <person name="Venter J.C."/>
            <person name="Vicario S."/>
            <person name="Vieira F.G."/>
            <person name="Vilella A.J."/>
            <person name="Villasante A."/>
            <person name="Walenz B."/>
            <person name="Wang J."/>
            <person name="Wasserman M."/>
            <person name="Watts T."/>
            <person name="Wilson D."/>
            <person name="Wilson R.K."/>
            <person name="Wing R.A."/>
            <person name="Wolfner M.F."/>
            <person name="Wong A."/>
            <person name="Wong G.K."/>
            <person name="Wu C.I."/>
            <person name="Wu G."/>
            <person name="Yamamoto D."/>
            <person name="Yang H.P."/>
            <person name="Yang S.P."/>
            <person name="Yorke J.A."/>
            <person name="Yoshida K."/>
            <person name="Zdobnov E."/>
            <person name="Zhang P."/>
            <person name="Zhang Y."/>
            <person name="Zimin A.V."/>
            <person name="Baldwin J."/>
            <person name="Abdouelleil A."/>
            <person name="Abdulkadir J."/>
            <person name="Abebe A."/>
            <person name="Abera B."/>
            <person name="Abreu J."/>
            <person name="Acer S.C."/>
            <person name="Aftuck L."/>
            <person name="Alexander A."/>
            <person name="An P."/>
            <person name="Anderson E."/>
            <person name="Anderson S."/>
            <person name="Arachi H."/>
            <person name="Azer M."/>
            <person name="Bachantsang P."/>
            <person name="Barry A."/>
            <person name="Bayul T."/>
            <person name="Berlin A."/>
            <person name="Bessette D."/>
            <person name="Bloom T."/>
            <person name="Blye J."/>
            <person name="Boguslavskiy L."/>
            <person name="Bonnet C."/>
            <person name="Boukhgalter B."/>
            <person name="Bourzgui I."/>
            <person name="Brown A."/>
            <person name="Cahill P."/>
            <person name="Channer S."/>
            <person name="Cheshatsang Y."/>
            <person name="Chuda L."/>
            <person name="Citroen M."/>
            <person name="Collymore A."/>
            <person name="Cooke P."/>
            <person name="Costello M."/>
            <person name="D'Aco K."/>
            <person name="Daza R."/>
            <person name="De Haan G."/>
            <person name="DeGray S."/>
            <person name="DeMaso C."/>
            <person name="Dhargay N."/>
            <person name="Dooley K."/>
            <person name="Dooley E."/>
            <person name="Doricent M."/>
            <person name="Dorje P."/>
            <person name="Dorjee K."/>
            <person name="Dupes A."/>
            <person name="Elong R."/>
            <person name="Falk J."/>
            <person name="Farina A."/>
            <person name="Faro S."/>
            <person name="Ferguson D."/>
            <person name="Fisher S."/>
            <person name="Foley C.D."/>
            <person name="Franke A."/>
            <person name="Friedrich D."/>
            <person name="Gadbois L."/>
            <person name="Gearin G."/>
            <person name="Gearin C.R."/>
            <person name="Giannoukos G."/>
            <person name="Goode T."/>
            <person name="Graham J."/>
            <person name="Grandbois E."/>
            <person name="Grewal S."/>
            <person name="Gyaltsen K."/>
            <person name="Hafez N."/>
            <person name="Hagos B."/>
            <person name="Hall J."/>
            <person name="Henson C."/>
            <person name="Hollinger A."/>
            <person name="Honan T."/>
            <person name="Huard M.D."/>
            <person name="Hughes L."/>
            <person name="Hurhula B."/>
            <person name="Husby M.E."/>
            <person name="Kamat A."/>
            <person name="Kanga B."/>
            <person name="Kashin S."/>
            <person name="Khazanovich D."/>
            <person name="Kisner P."/>
            <person name="Lance K."/>
            <person name="Lara M."/>
            <person name="Lee W."/>
            <person name="Lennon N."/>
            <person name="Letendre F."/>
            <person name="LeVine R."/>
            <person name="Lipovsky A."/>
            <person name="Liu X."/>
            <person name="Liu J."/>
            <person name="Liu S."/>
            <person name="Lokyitsang T."/>
            <person name="Lokyitsang Y."/>
            <person name="Lubonja R."/>
            <person name="Lui A."/>
            <person name="MacDonald P."/>
            <person name="Magnisalis V."/>
            <person name="Maru K."/>
            <person name="Matthews C."/>
            <person name="McCusker W."/>
            <person name="McDonough S."/>
            <person name="Mehta T."/>
            <person name="Meldrim J."/>
            <person name="Meneus L."/>
            <person name="Mihai O."/>
            <person name="Mihalev A."/>
            <person name="Mihova T."/>
            <person name="Mittelman R."/>
            <person name="Mlenga V."/>
            <person name="Montmayeur A."/>
            <person name="Mulrain L."/>
            <person name="Navidi A."/>
            <person name="Naylor J."/>
            <person name="Negash T."/>
            <person name="Nguyen T."/>
            <person name="Nguyen N."/>
            <person name="Nicol R."/>
            <person name="Norbu C."/>
            <person name="Norbu N."/>
            <person name="Novod N."/>
            <person name="O'Neill B."/>
            <person name="Osman S."/>
            <person name="Markiewicz E."/>
            <person name="Oyono O.L."/>
            <person name="Patti C."/>
            <person name="Phunkhang P."/>
            <person name="Pierre F."/>
            <person name="Priest M."/>
            <person name="Raghuraman S."/>
            <person name="Rege F."/>
            <person name="Reyes R."/>
            <person name="Rise C."/>
            <person name="Rogov P."/>
            <person name="Ross K."/>
            <person name="Ryan E."/>
            <person name="Settipalli S."/>
            <person name="Shea T."/>
            <person name="Sherpa N."/>
            <person name="Shi L."/>
            <person name="Shih D."/>
            <person name="Sparrow T."/>
            <person name="Spaulding J."/>
            <person name="Stalker J."/>
            <person name="Stange-Thomann N."/>
            <person name="Stavropoulos S."/>
            <person name="Stone C."/>
            <person name="Strader C."/>
            <person name="Tesfaye S."/>
            <person name="Thomson T."/>
            <person name="Thoulutsang Y."/>
            <person name="Thoulutsang D."/>
            <person name="Topham K."/>
            <person name="Topping I."/>
            <person name="Tsamla T."/>
            <person name="Vassiliev H."/>
            <person name="Vo A."/>
            <person name="Wangchuk T."/>
            <person name="Wangdi T."/>
            <person name="Weiand M."/>
            <person name="Wilkinson J."/>
            <person name="Wilson A."/>
            <person name="Yadav S."/>
            <person name="Young G."/>
            <person name="Yu Q."/>
            <person name="Zembek L."/>
            <person name="Zhong D."/>
            <person name="Zimmer A."/>
            <person name="Zwirko Z."/>
            <person name="Jaffe D.B."/>
            <person name="Alvarez P."/>
            <person name="Brockman W."/>
            <person name="Butler J."/>
            <person name="Chin C."/>
            <person name="Gnerre S."/>
            <person name="Grabherr M."/>
            <person name="Kleber M."/>
            <person name="Mauceli E."/>
            <person name="MacCallum I."/>
        </authorList>
    </citation>
    <scope>NUCLEOTIDE SEQUENCE [LARGE SCALE GENOMIC DNA]</scope>
    <source>
        <strain evidence="2">Tucson 14024-0371.13</strain>
    </source>
</reference>
<keyword evidence="2" id="KW-1185">Reference proteome</keyword>
<name>A0A0P8YNR7_DROAN</name>
<sequence>MSNVVFKMVERGIYIEGNVTTVWDTQPTDRVANGKSDIACKIDTQRAAELHKRFQDITLQPKLQVLIGDILMAELSFFDVCIAVALPDQVRLHGAL</sequence>
<accession>A0A0P8YNR7</accession>
<proteinExistence type="predicted"/>
<protein>
    <submittedName>
        <fullName evidence="1">Uncharacterized protein</fullName>
    </submittedName>
</protein>
<dbReference type="STRING" id="7217.A0A0P8YNR7"/>
<dbReference type="EMBL" id="CH902617">
    <property type="protein sequence ID" value="KPU80408.1"/>
    <property type="molecule type" value="Genomic_DNA"/>
</dbReference>
<organism evidence="1 2">
    <name type="scientific">Drosophila ananassae</name>
    <name type="common">Fruit fly</name>
    <dbReference type="NCBI Taxonomy" id="7217"/>
    <lineage>
        <taxon>Eukaryota</taxon>
        <taxon>Metazoa</taxon>
        <taxon>Ecdysozoa</taxon>
        <taxon>Arthropoda</taxon>
        <taxon>Hexapoda</taxon>
        <taxon>Insecta</taxon>
        <taxon>Pterygota</taxon>
        <taxon>Neoptera</taxon>
        <taxon>Endopterygota</taxon>
        <taxon>Diptera</taxon>
        <taxon>Brachycera</taxon>
        <taxon>Muscomorpha</taxon>
        <taxon>Ephydroidea</taxon>
        <taxon>Drosophilidae</taxon>
        <taxon>Drosophila</taxon>
        <taxon>Sophophora</taxon>
    </lineage>
</organism>
<dbReference type="Proteomes" id="UP000007801">
    <property type="component" value="Unassembled WGS sequence"/>
</dbReference>
<evidence type="ECO:0000313" key="1">
    <source>
        <dbReference type="EMBL" id="KPU80408.1"/>
    </source>
</evidence>
<dbReference type="InParanoid" id="A0A0P8YNR7"/>
<evidence type="ECO:0000313" key="2">
    <source>
        <dbReference type="Proteomes" id="UP000007801"/>
    </source>
</evidence>
<gene>
    <name evidence="1" type="primary">Dana\GF27734</name>
    <name evidence="1" type="ORF">GF27734</name>
</gene>